<evidence type="ECO:0000313" key="1">
    <source>
        <dbReference type="EMBL" id="WPX96463.1"/>
    </source>
</evidence>
<dbReference type="RefSeq" id="WP_323733256.1">
    <property type="nucleotide sequence ID" value="NZ_CP110820.1"/>
</dbReference>
<dbReference type="EMBL" id="CP110820">
    <property type="protein sequence ID" value="WPX96463.1"/>
    <property type="molecule type" value="Genomic_DNA"/>
</dbReference>
<organism evidence="1 2">
    <name type="scientific">Candidatus Bandiella euplotis</name>
    <dbReference type="NCBI Taxonomy" id="1664265"/>
    <lineage>
        <taxon>Bacteria</taxon>
        <taxon>Pseudomonadati</taxon>
        <taxon>Pseudomonadota</taxon>
        <taxon>Alphaproteobacteria</taxon>
        <taxon>Rickettsiales</taxon>
        <taxon>Candidatus Midichloriaceae</taxon>
        <taxon>Candidatus Bandiella</taxon>
    </lineage>
</organism>
<protein>
    <submittedName>
        <fullName evidence="1">Uncharacterized protein</fullName>
    </submittedName>
</protein>
<reference evidence="1 2" key="1">
    <citation type="submission" date="2022-11" db="EMBL/GenBank/DDBJ databases">
        <title>Host association and intracellularity evolved multiple times independently in the Rickettsiales.</title>
        <authorList>
            <person name="Castelli M."/>
            <person name="Nardi T."/>
            <person name="Gammuto L."/>
            <person name="Bellinzona G."/>
            <person name="Sabaneyeva E."/>
            <person name="Potekhin A."/>
            <person name="Serra V."/>
            <person name="Petroni G."/>
            <person name="Sassera D."/>
        </authorList>
    </citation>
    <scope>NUCLEOTIDE SEQUENCE [LARGE SCALE GENOMIC DNA]</scope>
    <source>
        <strain evidence="1 2">NDG2</strain>
    </source>
</reference>
<evidence type="ECO:0000313" key="2">
    <source>
        <dbReference type="Proteomes" id="UP001327219"/>
    </source>
</evidence>
<sequence length="111" mass="12811">MKIFHNTRAKHSVEFNVPSYNLCKKETTAFRSLWGAVITQALMDASSNSKKQKIDALKWLLDEKSNEDFKRVCCLADLEYKEVLSKVKKALANCCKWRNDKRDVSKVGRVI</sequence>
<dbReference type="Proteomes" id="UP001327219">
    <property type="component" value="Chromosome"/>
</dbReference>
<proteinExistence type="predicted"/>
<gene>
    <name evidence="1" type="ORF">Bandiella_00577</name>
</gene>
<name>A0ABZ0UP34_9RICK</name>
<keyword evidence="2" id="KW-1185">Reference proteome</keyword>
<accession>A0ABZ0UP34</accession>